<organism evidence="2 3">
    <name type="scientific">Pseudomonas amygdali pv. eriobotryae</name>
    <dbReference type="NCBI Taxonomy" id="129137"/>
    <lineage>
        <taxon>Bacteria</taxon>
        <taxon>Pseudomonadati</taxon>
        <taxon>Pseudomonadota</taxon>
        <taxon>Gammaproteobacteria</taxon>
        <taxon>Pseudomonadales</taxon>
        <taxon>Pseudomonadaceae</taxon>
        <taxon>Pseudomonas</taxon>
        <taxon>Pseudomonas amygdali</taxon>
    </lineage>
</organism>
<reference evidence="2" key="1">
    <citation type="submission" date="2020-09" db="EMBL/GenBank/DDBJ databases">
        <title>Pseudomonas syringae pv. eriobotryae genome sequence causing loquat canker disease.</title>
        <authorList>
            <person name="Fukuda S."/>
            <person name="Tashiro H."/>
            <person name="Nagano Y."/>
        </authorList>
    </citation>
    <scope>NUCLEOTIDE SEQUENCE</scope>
    <source>
        <strain evidence="2">AM001</strain>
    </source>
</reference>
<dbReference type="Pfam" id="PF01381">
    <property type="entry name" value="HTH_3"/>
    <property type="match status" value="1"/>
</dbReference>
<evidence type="ECO:0000313" key="2">
    <source>
        <dbReference type="EMBL" id="GFZ62972.1"/>
    </source>
</evidence>
<dbReference type="PROSITE" id="PS50943">
    <property type="entry name" value="HTH_CROC1"/>
    <property type="match status" value="1"/>
</dbReference>
<dbReference type="InterPro" id="IPR009057">
    <property type="entry name" value="Homeodomain-like_sf"/>
</dbReference>
<dbReference type="Pfam" id="PF13384">
    <property type="entry name" value="HTH_23"/>
    <property type="match status" value="1"/>
</dbReference>
<dbReference type="Gene3D" id="1.10.260.40">
    <property type="entry name" value="lambda repressor-like DNA-binding domains"/>
    <property type="match status" value="1"/>
</dbReference>
<name>A0A9P3AJD5_PSEA0</name>
<dbReference type="SUPFAM" id="SSF46689">
    <property type="entry name" value="Homeodomain-like"/>
    <property type="match status" value="1"/>
</dbReference>
<dbReference type="GO" id="GO:0003677">
    <property type="term" value="F:DNA binding"/>
    <property type="evidence" value="ECO:0007669"/>
    <property type="project" value="InterPro"/>
</dbReference>
<dbReference type="InterPro" id="IPR010982">
    <property type="entry name" value="Lambda_DNA-bd_dom_sf"/>
</dbReference>
<dbReference type="SMART" id="SM00530">
    <property type="entry name" value="HTH_XRE"/>
    <property type="match status" value="1"/>
</dbReference>
<protein>
    <recommendedName>
        <fullName evidence="1">HTH cro/C1-type domain-containing protein</fullName>
    </recommendedName>
</protein>
<evidence type="ECO:0000259" key="1">
    <source>
        <dbReference type="PROSITE" id="PS50943"/>
    </source>
</evidence>
<dbReference type="Proteomes" id="UP000630864">
    <property type="component" value="Unassembled WGS sequence"/>
</dbReference>
<comment type="caution">
    <text evidence="2">The sequence shown here is derived from an EMBL/GenBank/DDBJ whole genome shotgun (WGS) entry which is preliminary data.</text>
</comment>
<dbReference type="SUPFAM" id="SSF47413">
    <property type="entry name" value="lambda repressor-like DNA-binding domains"/>
    <property type="match status" value="1"/>
</dbReference>
<feature type="domain" description="HTH cro/C1-type" evidence="1">
    <location>
        <begin position="23"/>
        <end position="76"/>
    </location>
</feature>
<dbReference type="InterPro" id="IPR001387">
    <property type="entry name" value="Cro/C1-type_HTH"/>
</dbReference>
<accession>A0A9P3AJD5</accession>
<proteinExistence type="predicted"/>
<dbReference type="EMBL" id="BMZW01000058">
    <property type="protein sequence ID" value="GFZ62972.1"/>
    <property type="molecule type" value="Genomic_DNA"/>
</dbReference>
<dbReference type="AlphaFoldDB" id="A0A9P3AJD5"/>
<gene>
    <name evidence="2" type="ORF">PSE10A_54830</name>
</gene>
<sequence>MRHTVSFYRDSEMSLRKSYAAVVQLLRTQKGLSQAKLAGSITQAHVSELELGKSSATVDMSVRLAFALNVEPITLLALAVASHEKRSMREVLLGALAEAESLGLADTPLPTEPQVMAPSRVLEAKRKWLAVQELKTKGLSQSEAAKHLGVPESTLRRLWHQTAKD</sequence>
<dbReference type="CDD" id="cd00093">
    <property type="entry name" value="HTH_XRE"/>
    <property type="match status" value="1"/>
</dbReference>
<evidence type="ECO:0000313" key="3">
    <source>
        <dbReference type="Proteomes" id="UP000630864"/>
    </source>
</evidence>